<feature type="compositionally biased region" description="Low complexity" evidence="2">
    <location>
        <begin position="333"/>
        <end position="345"/>
    </location>
</feature>
<reference evidence="4 5" key="1">
    <citation type="journal article" date="2018" name="Front. Microbiol.">
        <title>Prospects for Fungal Bioremediation of Acidic Radioactive Waste Sites: Characterization and Genome Sequence of Rhodotorula taiwanensis MD1149.</title>
        <authorList>
            <person name="Tkavc R."/>
            <person name="Matrosova V.Y."/>
            <person name="Grichenko O.E."/>
            <person name="Gostincar C."/>
            <person name="Volpe R.P."/>
            <person name="Klimenkova P."/>
            <person name="Gaidamakova E.K."/>
            <person name="Zhou C.E."/>
            <person name="Stewart B.J."/>
            <person name="Lyman M.G."/>
            <person name="Malfatti S.A."/>
            <person name="Rubinfeld B."/>
            <person name="Courtot M."/>
            <person name="Singh J."/>
            <person name="Dalgard C.L."/>
            <person name="Hamilton T."/>
            <person name="Frey K.G."/>
            <person name="Gunde-Cimerman N."/>
            <person name="Dugan L."/>
            <person name="Daly M.J."/>
        </authorList>
    </citation>
    <scope>NUCLEOTIDE SEQUENCE [LARGE SCALE GENOMIC DNA]</scope>
    <source>
        <strain evidence="4 5">MD1149</strain>
    </source>
</reference>
<dbReference type="InterPro" id="IPR001683">
    <property type="entry name" value="PX_dom"/>
</dbReference>
<dbReference type="SUPFAM" id="SSF64268">
    <property type="entry name" value="PX domain"/>
    <property type="match status" value="1"/>
</dbReference>
<dbReference type="OrthoDB" id="2527194at2759"/>
<dbReference type="PANTHER" id="PTHR15706">
    <property type="entry name" value="SH3 MULTIPLE DOMAIN"/>
    <property type="match status" value="1"/>
</dbReference>
<feature type="compositionally biased region" description="Low complexity" evidence="2">
    <location>
        <begin position="63"/>
        <end position="74"/>
    </location>
</feature>
<dbReference type="InterPro" id="IPR051228">
    <property type="entry name" value="NADPH_Oxidase/PX-Domain"/>
</dbReference>
<feature type="compositionally biased region" description="Polar residues" evidence="2">
    <location>
        <begin position="492"/>
        <end position="501"/>
    </location>
</feature>
<feature type="compositionally biased region" description="Low complexity" evidence="2">
    <location>
        <begin position="657"/>
        <end position="667"/>
    </location>
</feature>
<feature type="domain" description="PX" evidence="3">
    <location>
        <begin position="115"/>
        <end position="261"/>
    </location>
</feature>
<feature type="compositionally biased region" description="Low complexity" evidence="2">
    <location>
        <begin position="548"/>
        <end position="580"/>
    </location>
</feature>
<feature type="region of interest" description="Disordered" evidence="2">
    <location>
        <begin position="621"/>
        <end position="697"/>
    </location>
</feature>
<dbReference type="InterPro" id="IPR036871">
    <property type="entry name" value="PX_dom_sf"/>
</dbReference>
<evidence type="ECO:0000313" key="5">
    <source>
        <dbReference type="Proteomes" id="UP000237144"/>
    </source>
</evidence>
<dbReference type="PANTHER" id="PTHR15706:SF2">
    <property type="entry name" value="SH3 AND PX DOMAIN-CONTAINING PROTEIN 2A"/>
    <property type="match status" value="1"/>
</dbReference>
<evidence type="ECO:0000313" key="4">
    <source>
        <dbReference type="EMBL" id="POY72691.1"/>
    </source>
</evidence>
<evidence type="ECO:0000256" key="1">
    <source>
        <dbReference type="ARBA" id="ARBA00022737"/>
    </source>
</evidence>
<accession>A0A2S5B7J1</accession>
<feature type="compositionally biased region" description="Polar residues" evidence="2">
    <location>
        <begin position="631"/>
        <end position="640"/>
    </location>
</feature>
<keyword evidence="1" id="KW-0677">Repeat</keyword>
<keyword evidence="5" id="KW-1185">Reference proteome</keyword>
<dbReference type="EMBL" id="PJQD01000048">
    <property type="protein sequence ID" value="POY72691.1"/>
    <property type="molecule type" value="Genomic_DNA"/>
</dbReference>
<protein>
    <recommendedName>
        <fullName evidence="3">PX domain-containing protein</fullName>
    </recommendedName>
</protein>
<feature type="region of interest" description="Disordered" evidence="2">
    <location>
        <begin position="316"/>
        <end position="358"/>
    </location>
</feature>
<dbReference type="Gene3D" id="3.30.1520.10">
    <property type="entry name" value="Phox-like domain"/>
    <property type="match status" value="1"/>
</dbReference>
<evidence type="ECO:0000259" key="3">
    <source>
        <dbReference type="PROSITE" id="PS50195"/>
    </source>
</evidence>
<dbReference type="Pfam" id="PF00787">
    <property type="entry name" value="PX"/>
    <property type="match status" value="1"/>
</dbReference>
<feature type="region of interest" description="Disordered" evidence="2">
    <location>
        <begin position="528"/>
        <end position="596"/>
    </location>
</feature>
<dbReference type="AlphaFoldDB" id="A0A2S5B7J1"/>
<comment type="caution">
    <text evidence="4">The sequence shown here is derived from an EMBL/GenBank/DDBJ whole genome shotgun (WGS) entry which is preliminary data.</text>
</comment>
<dbReference type="GO" id="GO:0035091">
    <property type="term" value="F:phosphatidylinositol binding"/>
    <property type="evidence" value="ECO:0007669"/>
    <property type="project" value="InterPro"/>
</dbReference>
<evidence type="ECO:0000256" key="2">
    <source>
        <dbReference type="SAM" id="MobiDB-lite"/>
    </source>
</evidence>
<dbReference type="SMART" id="SM00312">
    <property type="entry name" value="PX"/>
    <property type="match status" value="1"/>
</dbReference>
<feature type="compositionally biased region" description="Polar residues" evidence="2">
    <location>
        <begin position="528"/>
        <end position="539"/>
    </location>
</feature>
<gene>
    <name evidence="4" type="ORF">BMF94_4520</name>
</gene>
<proteinExistence type="predicted"/>
<feature type="region of interest" description="Disordered" evidence="2">
    <location>
        <begin position="44"/>
        <end position="74"/>
    </location>
</feature>
<organism evidence="4 5">
    <name type="scientific">Rhodotorula taiwanensis</name>
    <dbReference type="NCBI Taxonomy" id="741276"/>
    <lineage>
        <taxon>Eukaryota</taxon>
        <taxon>Fungi</taxon>
        <taxon>Dikarya</taxon>
        <taxon>Basidiomycota</taxon>
        <taxon>Pucciniomycotina</taxon>
        <taxon>Microbotryomycetes</taxon>
        <taxon>Sporidiobolales</taxon>
        <taxon>Sporidiobolaceae</taxon>
        <taxon>Rhodotorula</taxon>
    </lineage>
</organism>
<feature type="region of interest" description="Disordered" evidence="2">
    <location>
        <begin position="458"/>
        <end position="502"/>
    </location>
</feature>
<sequence length="793" mass="83453">MPRSVSRTAPPVPMPMSAIAIGLPDFSAFALSFDDLEMHPGTPSIPSTPCKCTETGGVPSGPSPTSLGPSPFPSTFSSPSGASCADANFDFFHNSGDVSHSTAASSDFFSTPVKPLASIAAVSVPHFSKTASKQWLFACRVVPTARPEDPAPRRARQSLGQMSLAGDQEPHTVWRSWQEFADFAASLLAAFPDDRRVPGSARLAPPVPRFSSKATLFTTRSSLVRRQEELEAFCQQLFRLPPDVCESELVRNFFQTRLGDHGGILSLRDANIVRPSLPAFATSSGSSLTGLSVDGNRRPSRPVLALKMSTPNLRFAANGGSTSPSPFKQCEEPAPSALPSSSKPLRGPVGTAHASVRPAEGAGGFAKSLRKKASGSLRSIRSLGDLRNAARKAPPAPPAHEPVPALPTAFAAAAATAAPAMERAQTQPVLALSARVSSTSGATRACAPTLIATARMGRVPSAPGSAPLPSQHRRTGSVKSTASSIEDLWGTPSPTFRQTPSGRVECMRPEEIARTIDSRRQSASFIAQLPQRTASTGSLGPSRAAGHRSSASTSSIDSIRSSASSVSSMARSLSRSSAGSDCTTPPTPPAEWSTSPAATAIRCEPEPVPPLPFFPVPPSMQHPHAAEHMTPRSSTSSFANASYGHGLSHDKVPVTPRSRAASSASACSRRRSSRGGPTVLETIQSSPTQPPPSELGGSLPWTFKILHRDENIVLRIPALSTSEATPELSELRRAIRSKFAACRIALPEDGGDTEWGLAWQVPGGAIRLVVQQADLDTCLAESVRRKIVLKVIH</sequence>
<dbReference type="PROSITE" id="PS50195">
    <property type="entry name" value="PX"/>
    <property type="match status" value="1"/>
</dbReference>
<name>A0A2S5B7J1_9BASI</name>
<dbReference type="Proteomes" id="UP000237144">
    <property type="component" value="Unassembled WGS sequence"/>
</dbReference>